<evidence type="ECO:0000259" key="6">
    <source>
        <dbReference type="PROSITE" id="PS50887"/>
    </source>
</evidence>
<gene>
    <name evidence="8" type="primary">adrA_1</name>
    <name evidence="8" type="ORF">LF1_00690</name>
</gene>
<dbReference type="Pfam" id="PF00990">
    <property type="entry name" value="GGDEF"/>
    <property type="match status" value="1"/>
</dbReference>
<dbReference type="SMART" id="SM00267">
    <property type="entry name" value="GGDEF"/>
    <property type="match status" value="1"/>
</dbReference>
<dbReference type="PROSITE" id="PS50112">
    <property type="entry name" value="PAS"/>
    <property type="match status" value="1"/>
</dbReference>
<protein>
    <recommendedName>
        <fullName evidence="1">diguanylate cyclase</fullName>
        <ecNumber evidence="1">2.7.7.65</ecNumber>
    </recommendedName>
</protein>
<dbReference type="GO" id="GO:0052621">
    <property type="term" value="F:diguanylate cyclase activity"/>
    <property type="evidence" value="ECO:0007669"/>
    <property type="project" value="UniProtKB-EC"/>
</dbReference>
<proteinExistence type="predicted"/>
<dbReference type="InterPro" id="IPR035965">
    <property type="entry name" value="PAS-like_dom_sf"/>
</dbReference>
<evidence type="ECO:0000256" key="1">
    <source>
        <dbReference type="ARBA" id="ARBA00012528"/>
    </source>
</evidence>
<dbReference type="SUPFAM" id="SSF109604">
    <property type="entry name" value="HD-domain/PDEase-like"/>
    <property type="match status" value="1"/>
</dbReference>
<dbReference type="SMART" id="SM00471">
    <property type="entry name" value="HDc"/>
    <property type="match status" value="1"/>
</dbReference>
<dbReference type="InterPro" id="IPR000160">
    <property type="entry name" value="GGDEF_dom"/>
</dbReference>
<keyword evidence="3" id="KW-0175">Coiled coil</keyword>
<dbReference type="Proteomes" id="UP000322699">
    <property type="component" value="Unassembled WGS sequence"/>
</dbReference>
<dbReference type="CDD" id="cd00130">
    <property type="entry name" value="PAS"/>
    <property type="match status" value="1"/>
</dbReference>
<dbReference type="CDD" id="cd00077">
    <property type="entry name" value="HDc"/>
    <property type="match status" value="1"/>
</dbReference>
<dbReference type="InterPro" id="IPR013656">
    <property type="entry name" value="PAS_4"/>
</dbReference>
<dbReference type="InterPro" id="IPR003607">
    <property type="entry name" value="HD/PDEase_dom"/>
</dbReference>
<name>A0A5B1CBJ5_9BACT</name>
<evidence type="ECO:0000256" key="2">
    <source>
        <dbReference type="ARBA" id="ARBA00034247"/>
    </source>
</evidence>
<dbReference type="PANTHER" id="PTHR45138">
    <property type="entry name" value="REGULATORY COMPONENTS OF SENSORY TRANSDUCTION SYSTEM"/>
    <property type="match status" value="1"/>
</dbReference>
<dbReference type="FunFam" id="3.30.70.270:FF:000001">
    <property type="entry name" value="Diguanylate cyclase domain protein"/>
    <property type="match status" value="1"/>
</dbReference>
<evidence type="ECO:0000313" key="8">
    <source>
        <dbReference type="EMBL" id="KAA1257582.1"/>
    </source>
</evidence>
<keyword evidence="4" id="KW-1133">Transmembrane helix</keyword>
<organism evidence="8 9">
    <name type="scientific">Rubripirellula obstinata</name>
    <dbReference type="NCBI Taxonomy" id="406547"/>
    <lineage>
        <taxon>Bacteria</taxon>
        <taxon>Pseudomonadati</taxon>
        <taxon>Planctomycetota</taxon>
        <taxon>Planctomycetia</taxon>
        <taxon>Pirellulales</taxon>
        <taxon>Pirellulaceae</taxon>
        <taxon>Rubripirellula</taxon>
    </lineage>
</organism>
<dbReference type="InterPro" id="IPR043128">
    <property type="entry name" value="Rev_trsase/Diguanyl_cyclase"/>
</dbReference>
<dbReference type="GO" id="GO:0043709">
    <property type="term" value="P:cell adhesion involved in single-species biofilm formation"/>
    <property type="evidence" value="ECO:0007669"/>
    <property type="project" value="TreeGrafter"/>
</dbReference>
<dbReference type="SUPFAM" id="SSF55785">
    <property type="entry name" value="PYP-like sensor domain (PAS domain)"/>
    <property type="match status" value="1"/>
</dbReference>
<dbReference type="SUPFAM" id="SSF55073">
    <property type="entry name" value="Nucleotide cyclase"/>
    <property type="match status" value="1"/>
</dbReference>
<dbReference type="InterPro" id="IPR006675">
    <property type="entry name" value="HDIG_dom"/>
</dbReference>
<dbReference type="Gene3D" id="3.30.450.20">
    <property type="entry name" value="PAS domain"/>
    <property type="match status" value="1"/>
</dbReference>
<dbReference type="CDD" id="cd01949">
    <property type="entry name" value="GGDEF"/>
    <property type="match status" value="1"/>
</dbReference>
<dbReference type="PROSITE" id="PS50887">
    <property type="entry name" value="GGDEF"/>
    <property type="match status" value="1"/>
</dbReference>
<feature type="domain" description="HD-GYP" evidence="7">
    <location>
        <begin position="529"/>
        <end position="724"/>
    </location>
</feature>
<dbReference type="InterPro" id="IPR037522">
    <property type="entry name" value="HD_GYP_dom"/>
</dbReference>
<feature type="transmembrane region" description="Helical" evidence="4">
    <location>
        <begin position="12"/>
        <end position="31"/>
    </location>
</feature>
<evidence type="ECO:0000313" key="9">
    <source>
        <dbReference type="Proteomes" id="UP000322699"/>
    </source>
</evidence>
<dbReference type="NCBIfam" id="TIGR00254">
    <property type="entry name" value="GGDEF"/>
    <property type="match status" value="1"/>
</dbReference>
<reference evidence="8 9" key="1">
    <citation type="submission" date="2019-08" db="EMBL/GenBank/DDBJ databases">
        <title>Deep-cultivation of Planctomycetes and their phenomic and genomic characterization uncovers novel biology.</title>
        <authorList>
            <person name="Wiegand S."/>
            <person name="Jogler M."/>
            <person name="Boedeker C."/>
            <person name="Pinto D."/>
            <person name="Vollmers J."/>
            <person name="Rivas-Marin E."/>
            <person name="Kohn T."/>
            <person name="Peeters S.H."/>
            <person name="Heuer A."/>
            <person name="Rast P."/>
            <person name="Oberbeckmann S."/>
            <person name="Bunk B."/>
            <person name="Jeske O."/>
            <person name="Meyerdierks A."/>
            <person name="Storesund J.E."/>
            <person name="Kallscheuer N."/>
            <person name="Luecker S."/>
            <person name="Lage O.M."/>
            <person name="Pohl T."/>
            <person name="Merkel B.J."/>
            <person name="Hornburger P."/>
            <person name="Mueller R.-W."/>
            <person name="Bruemmer F."/>
            <person name="Labrenz M."/>
            <person name="Spormann A.M."/>
            <person name="Op Den Camp H."/>
            <person name="Overmann J."/>
            <person name="Amann R."/>
            <person name="Jetten M.S.M."/>
            <person name="Mascher T."/>
            <person name="Medema M.H."/>
            <person name="Devos D.P."/>
            <person name="Kaster A.-K."/>
            <person name="Ovreas L."/>
            <person name="Rohde M."/>
            <person name="Galperin M.Y."/>
            <person name="Jogler C."/>
        </authorList>
    </citation>
    <scope>NUCLEOTIDE SEQUENCE [LARGE SCALE GENOMIC DNA]</scope>
    <source>
        <strain evidence="8 9">LF1</strain>
    </source>
</reference>
<dbReference type="Gene3D" id="1.10.3210.10">
    <property type="entry name" value="Hypothetical protein af1432"/>
    <property type="match status" value="1"/>
</dbReference>
<dbReference type="NCBIfam" id="TIGR00277">
    <property type="entry name" value="HDIG"/>
    <property type="match status" value="1"/>
</dbReference>
<feature type="domain" description="GGDEF" evidence="6">
    <location>
        <begin position="379"/>
        <end position="511"/>
    </location>
</feature>
<dbReference type="PROSITE" id="PS51832">
    <property type="entry name" value="HD_GYP"/>
    <property type="match status" value="1"/>
</dbReference>
<keyword evidence="8" id="KW-0548">Nucleotidyltransferase</keyword>
<evidence type="ECO:0000256" key="3">
    <source>
        <dbReference type="SAM" id="Coils"/>
    </source>
</evidence>
<dbReference type="SMART" id="SM00091">
    <property type="entry name" value="PAS"/>
    <property type="match status" value="1"/>
</dbReference>
<dbReference type="Pfam" id="PF08448">
    <property type="entry name" value="PAS_4"/>
    <property type="match status" value="1"/>
</dbReference>
<dbReference type="OrthoDB" id="9798833at2"/>
<dbReference type="RefSeq" id="WP_068265238.1">
    <property type="nucleotide sequence ID" value="NZ_LWSK01000081.1"/>
</dbReference>
<dbReference type="PANTHER" id="PTHR45138:SF9">
    <property type="entry name" value="DIGUANYLATE CYCLASE DGCM-RELATED"/>
    <property type="match status" value="1"/>
</dbReference>
<feature type="domain" description="PAS" evidence="5">
    <location>
        <begin position="199"/>
        <end position="244"/>
    </location>
</feature>
<dbReference type="Pfam" id="PF13487">
    <property type="entry name" value="HD_5"/>
    <property type="match status" value="1"/>
</dbReference>
<dbReference type="EMBL" id="VRLW01000001">
    <property type="protein sequence ID" value="KAA1257582.1"/>
    <property type="molecule type" value="Genomic_DNA"/>
</dbReference>
<sequence length="829" mass="92027">MLQKYFASIRLAFALVCVGASLILAAQWLGFVPDAAKLEMRARRDLSETIAITATHQIRNKQWIDLQRNLQAIVDHHPTLLSIGVRSNMGTLRVDAGHHAGIWPEVISMDDLSLKNPEKLVINEQKSVGVETAFVPIHLNRRPWGRIEYCFHQPITSTLGQALAQPLLRLVSFFIVAGLFSYTLFVARMLGVFSSTQVVPDRVRQALDTLAEGLLVLDESGKIVLANQAFAAIVGKPAEELESKLADDLDWIQEDLDQNGASPWSLAIEKSILQSECMLRYELEDGTERIFSVNAAPLGKGKSGRGALATFRDVTHVEEHRIELERMLNLLEHSRDEINRKNEELQILATRDSLTGCLNRRAFFEEFETIWEDAKNEGKYLSCIMIDIDHFKSVNDTYGHHIGDEVLREVSRVVRELFQEFGLVCRYGGEEFCVLLPEHHSEQAVMQSEKIRAAIGKVRLEDPAELRLTASLGVSELRFNATEPQDLINQADACLYVAKRGGRNQTVLFNSSMVVEEDAAPEETITVSRVEIPYKAVTALMSALSFRDTKTAEHSRRVSDLCARASEGLMDISDRYVLEVAGLLHDIGKIGVPDHILFKPGALTPEEWEIMGRHDDIGVEIVTGGFDCPELSSIMANHHAFFDGKGRETDLPTGHDIPVGARLLSIADSYDAMVSDRPYRKGRSHAEAITELRDCAGTQFDPELVEHFIKKIDAAMPETASGAMAIRKLAAIEIGSQIELLATAITASDVNQIQELSDSLTSMADSIGLSSISEAASHLSGRDHELVTSTELLREARDLVDTCRSTQSNFLRLSLESQADQTETPKVDR</sequence>
<evidence type="ECO:0000259" key="7">
    <source>
        <dbReference type="PROSITE" id="PS51832"/>
    </source>
</evidence>
<dbReference type="GO" id="GO:1902201">
    <property type="term" value="P:negative regulation of bacterial-type flagellum-dependent cell motility"/>
    <property type="evidence" value="ECO:0007669"/>
    <property type="project" value="TreeGrafter"/>
</dbReference>
<comment type="caution">
    <text evidence="8">The sequence shown here is derived from an EMBL/GenBank/DDBJ whole genome shotgun (WGS) entry which is preliminary data.</text>
</comment>
<dbReference type="NCBIfam" id="TIGR00229">
    <property type="entry name" value="sensory_box"/>
    <property type="match status" value="1"/>
</dbReference>
<keyword evidence="9" id="KW-1185">Reference proteome</keyword>
<dbReference type="Gene3D" id="3.30.70.270">
    <property type="match status" value="1"/>
</dbReference>
<keyword evidence="8" id="KW-0808">Transferase</keyword>
<keyword evidence="4" id="KW-0812">Transmembrane</keyword>
<evidence type="ECO:0000256" key="4">
    <source>
        <dbReference type="SAM" id="Phobius"/>
    </source>
</evidence>
<dbReference type="EC" id="2.7.7.65" evidence="1"/>
<comment type="catalytic activity">
    <reaction evidence="2">
        <text>2 GTP = 3',3'-c-di-GMP + 2 diphosphate</text>
        <dbReference type="Rhea" id="RHEA:24898"/>
        <dbReference type="ChEBI" id="CHEBI:33019"/>
        <dbReference type="ChEBI" id="CHEBI:37565"/>
        <dbReference type="ChEBI" id="CHEBI:58805"/>
        <dbReference type="EC" id="2.7.7.65"/>
    </reaction>
</comment>
<dbReference type="InterPro" id="IPR029787">
    <property type="entry name" value="Nucleotide_cyclase"/>
</dbReference>
<dbReference type="AlphaFoldDB" id="A0A5B1CBJ5"/>
<keyword evidence="4" id="KW-0472">Membrane</keyword>
<dbReference type="InterPro" id="IPR050469">
    <property type="entry name" value="Diguanylate_Cyclase"/>
</dbReference>
<feature type="transmembrane region" description="Helical" evidence="4">
    <location>
        <begin position="167"/>
        <end position="190"/>
    </location>
</feature>
<dbReference type="InterPro" id="IPR000014">
    <property type="entry name" value="PAS"/>
</dbReference>
<evidence type="ECO:0000259" key="5">
    <source>
        <dbReference type="PROSITE" id="PS50112"/>
    </source>
</evidence>
<dbReference type="GO" id="GO:0005886">
    <property type="term" value="C:plasma membrane"/>
    <property type="evidence" value="ECO:0007669"/>
    <property type="project" value="TreeGrafter"/>
</dbReference>
<accession>A0A5B1CBJ5</accession>
<feature type="coiled-coil region" evidence="3">
    <location>
        <begin position="317"/>
        <end position="351"/>
    </location>
</feature>